<name>A0AAV3Z9Q3_9GAST</name>
<keyword evidence="3" id="KW-1185">Reference proteome</keyword>
<dbReference type="Proteomes" id="UP000735302">
    <property type="component" value="Unassembled WGS sequence"/>
</dbReference>
<dbReference type="EMBL" id="BLXT01002131">
    <property type="protein sequence ID" value="GFN91347.1"/>
    <property type="molecule type" value="Genomic_DNA"/>
</dbReference>
<protein>
    <submittedName>
        <fullName evidence="2">Uncharacterized protein</fullName>
    </submittedName>
</protein>
<evidence type="ECO:0000256" key="1">
    <source>
        <dbReference type="SAM" id="MobiDB-lite"/>
    </source>
</evidence>
<evidence type="ECO:0000313" key="3">
    <source>
        <dbReference type="Proteomes" id="UP000735302"/>
    </source>
</evidence>
<organism evidence="2 3">
    <name type="scientific">Plakobranchus ocellatus</name>
    <dbReference type="NCBI Taxonomy" id="259542"/>
    <lineage>
        <taxon>Eukaryota</taxon>
        <taxon>Metazoa</taxon>
        <taxon>Spiralia</taxon>
        <taxon>Lophotrochozoa</taxon>
        <taxon>Mollusca</taxon>
        <taxon>Gastropoda</taxon>
        <taxon>Heterobranchia</taxon>
        <taxon>Euthyneura</taxon>
        <taxon>Panpulmonata</taxon>
        <taxon>Sacoglossa</taxon>
        <taxon>Placobranchoidea</taxon>
        <taxon>Plakobranchidae</taxon>
        <taxon>Plakobranchus</taxon>
    </lineage>
</organism>
<dbReference type="AlphaFoldDB" id="A0AAV3Z9Q3"/>
<feature type="region of interest" description="Disordered" evidence="1">
    <location>
        <begin position="269"/>
        <end position="327"/>
    </location>
</feature>
<gene>
    <name evidence="2" type="ORF">PoB_001785300</name>
</gene>
<feature type="compositionally biased region" description="Polar residues" evidence="1">
    <location>
        <begin position="311"/>
        <end position="327"/>
    </location>
</feature>
<accession>A0AAV3Z9Q3</accession>
<sequence length="327" mass="37861">MNKYVGFYGDHILYSLLLRAVDSQMYKTEKEKYMKNCLRESALLQKEREERKARLDMLLKEQRESKEMLKQARADEIKALTDLANNAELYGIEFSPRSKRRLEFLKREILLEKKAERPLQISLPKSKRAESAKGKGKGKWLDVEEEIRTESGHIITIKTRKWVPDEKKGDRSEPKQKKKKQPKVDSDDGIISISDKGYFTYKSSAMGTMEPPDPLERRIAHADNPDIWAKLRFECHTMYDHELYIKCEATAMYDINQHASPPRESLREYLESLSREPSSGEEYFPVMEKPKSPAEMLGEGEQYGTIRDGGQWSSEPPQSTSSDLVEG</sequence>
<feature type="compositionally biased region" description="Basic and acidic residues" evidence="1">
    <location>
        <begin position="162"/>
        <end position="175"/>
    </location>
</feature>
<comment type="caution">
    <text evidence="2">The sequence shown here is derived from an EMBL/GenBank/DDBJ whole genome shotgun (WGS) entry which is preliminary data.</text>
</comment>
<feature type="region of interest" description="Disordered" evidence="1">
    <location>
        <begin position="162"/>
        <end position="190"/>
    </location>
</feature>
<proteinExistence type="predicted"/>
<reference evidence="2 3" key="1">
    <citation type="journal article" date="2021" name="Elife">
        <title>Chloroplast acquisition without the gene transfer in kleptoplastic sea slugs, Plakobranchus ocellatus.</title>
        <authorList>
            <person name="Maeda T."/>
            <person name="Takahashi S."/>
            <person name="Yoshida T."/>
            <person name="Shimamura S."/>
            <person name="Takaki Y."/>
            <person name="Nagai Y."/>
            <person name="Toyoda A."/>
            <person name="Suzuki Y."/>
            <person name="Arimoto A."/>
            <person name="Ishii H."/>
            <person name="Satoh N."/>
            <person name="Nishiyama T."/>
            <person name="Hasebe M."/>
            <person name="Maruyama T."/>
            <person name="Minagawa J."/>
            <person name="Obokata J."/>
            <person name="Shigenobu S."/>
        </authorList>
    </citation>
    <scope>NUCLEOTIDE SEQUENCE [LARGE SCALE GENOMIC DNA]</scope>
</reference>
<evidence type="ECO:0000313" key="2">
    <source>
        <dbReference type="EMBL" id="GFN91347.1"/>
    </source>
</evidence>